<reference evidence="3" key="1">
    <citation type="submission" date="2015-07" db="EMBL/GenBank/DDBJ databases">
        <title>Genome sequencing project for genomic taxonomy and phylogenomics of Bacillus-like bacteria.</title>
        <authorList>
            <person name="Liu B."/>
            <person name="Wang J."/>
            <person name="Zhu Y."/>
            <person name="Liu G."/>
            <person name="Chen Q."/>
            <person name="Chen Z."/>
            <person name="Lan J."/>
            <person name="Che J."/>
            <person name="Ge C."/>
            <person name="Shi H."/>
            <person name="Pan Z."/>
            <person name="Liu X."/>
        </authorList>
    </citation>
    <scope>NUCLEOTIDE SEQUENCE [LARGE SCALE GENOMIC DNA]</scope>
    <source>
        <strain evidence="3">DSM 9887</strain>
    </source>
</reference>
<keyword evidence="4" id="KW-1185">Reference proteome</keyword>
<dbReference type="Proteomes" id="UP000036834">
    <property type="component" value="Unassembled WGS sequence"/>
</dbReference>
<comment type="caution">
    <text evidence="2">The sequence shown here is derived from an EMBL/GenBank/DDBJ whole genome shotgun (WGS) entry which is preliminary data.</text>
</comment>
<reference evidence="1 4" key="3">
    <citation type="submission" date="2019-06" db="EMBL/GenBank/DDBJ databases">
        <title>Whole genome shotgun sequence of Brevibacillus reuszeri NBRC 15719.</title>
        <authorList>
            <person name="Hosoyama A."/>
            <person name="Uohara A."/>
            <person name="Ohji S."/>
            <person name="Ichikawa N."/>
        </authorList>
    </citation>
    <scope>NUCLEOTIDE SEQUENCE [LARGE SCALE GENOMIC DNA]</scope>
    <source>
        <strain evidence="1 4">NBRC 15719</strain>
    </source>
</reference>
<evidence type="ECO:0000313" key="3">
    <source>
        <dbReference type="Proteomes" id="UP000036834"/>
    </source>
</evidence>
<dbReference type="AlphaFoldDB" id="A0A0K9YJ76"/>
<protein>
    <submittedName>
        <fullName evidence="2">Uncharacterized protein</fullName>
    </submittedName>
</protein>
<dbReference type="OrthoDB" id="2474839at2"/>
<dbReference type="EMBL" id="LGIQ01000017">
    <property type="protein sequence ID" value="KNB68719.1"/>
    <property type="molecule type" value="Genomic_DNA"/>
</dbReference>
<dbReference type="EMBL" id="BJON01000011">
    <property type="protein sequence ID" value="GED69232.1"/>
    <property type="molecule type" value="Genomic_DNA"/>
</dbReference>
<evidence type="ECO:0000313" key="1">
    <source>
        <dbReference type="EMBL" id="GED69232.1"/>
    </source>
</evidence>
<organism evidence="2 3">
    <name type="scientific">Brevibacillus reuszeri</name>
    <dbReference type="NCBI Taxonomy" id="54915"/>
    <lineage>
        <taxon>Bacteria</taxon>
        <taxon>Bacillati</taxon>
        <taxon>Bacillota</taxon>
        <taxon>Bacilli</taxon>
        <taxon>Bacillales</taxon>
        <taxon>Paenibacillaceae</taxon>
        <taxon>Brevibacillus</taxon>
    </lineage>
</organism>
<evidence type="ECO:0000313" key="4">
    <source>
        <dbReference type="Proteomes" id="UP000319578"/>
    </source>
</evidence>
<proteinExistence type="predicted"/>
<name>A0A0K9YJ76_9BACL</name>
<evidence type="ECO:0000313" key="2">
    <source>
        <dbReference type="EMBL" id="KNB68719.1"/>
    </source>
</evidence>
<accession>A0A0K9YJ76</accession>
<gene>
    <name evidence="2" type="ORF">ADS79_32665</name>
    <name evidence="1" type="ORF">BRE01_29340</name>
</gene>
<dbReference type="RefSeq" id="WP_049742651.1">
    <property type="nucleotide sequence ID" value="NZ_BJON01000011.1"/>
</dbReference>
<dbReference type="Proteomes" id="UP000319578">
    <property type="component" value="Unassembled WGS sequence"/>
</dbReference>
<dbReference type="PATRIC" id="fig|54915.3.peg.644"/>
<sequence length="89" mass="9665">MTIITIRFDKALSAETLAKQKVVKSFGYADGEWGGGLVNFIMWDNSNPDSPLLSIFTSLGVSLEPGNYVTFIDGAIKDIHGNTITRTTP</sequence>
<reference evidence="2" key="2">
    <citation type="submission" date="2015-07" db="EMBL/GenBank/DDBJ databases">
        <title>MeaNS - Measles Nucleotide Surveillance Program.</title>
        <authorList>
            <person name="Tran T."/>
            <person name="Druce J."/>
        </authorList>
    </citation>
    <scope>NUCLEOTIDE SEQUENCE</scope>
    <source>
        <strain evidence="2">DSM 9887</strain>
    </source>
</reference>